<dbReference type="EMBL" id="JAAAJB010000456">
    <property type="protein sequence ID" value="KAG0255521.1"/>
    <property type="molecule type" value="Genomic_DNA"/>
</dbReference>
<keyword evidence="3" id="KW-1185">Reference proteome</keyword>
<dbReference type="AlphaFoldDB" id="A0A9P6Q006"/>
<feature type="compositionally biased region" description="Low complexity" evidence="1">
    <location>
        <begin position="92"/>
        <end position="103"/>
    </location>
</feature>
<organism evidence="2 3">
    <name type="scientific">Actinomortierella ambigua</name>
    <dbReference type="NCBI Taxonomy" id="1343610"/>
    <lineage>
        <taxon>Eukaryota</taxon>
        <taxon>Fungi</taxon>
        <taxon>Fungi incertae sedis</taxon>
        <taxon>Mucoromycota</taxon>
        <taxon>Mortierellomycotina</taxon>
        <taxon>Mortierellomycetes</taxon>
        <taxon>Mortierellales</taxon>
        <taxon>Mortierellaceae</taxon>
        <taxon>Actinomortierella</taxon>
    </lineage>
</organism>
<sequence>MSLKEMRVMSGPLSAGRLFDGRRLVVDEQRQCSNNGKSYGTNSQGNHWCTRGSSNAPGGAYHYSNSNGSYYYQNPNGSTYYNSGDGYSRYTPPSGNGSSRSSR</sequence>
<evidence type="ECO:0000256" key="1">
    <source>
        <dbReference type="SAM" id="MobiDB-lite"/>
    </source>
</evidence>
<reference evidence="2" key="1">
    <citation type="journal article" date="2020" name="Fungal Divers.">
        <title>Resolving the Mortierellaceae phylogeny through synthesis of multi-gene phylogenetics and phylogenomics.</title>
        <authorList>
            <person name="Vandepol N."/>
            <person name="Liber J."/>
            <person name="Desiro A."/>
            <person name="Na H."/>
            <person name="Kennedy M."/>
            <person name="Barry K."/>
            <person name="Grigoriev I.V."/>
            <person name="Miller A.N."/>
            <person name="O'Donnell K."/>
            <person name="Stajich J.E."/>
            <person name="Bonito G."/>
        </authorList>
    </citation>
    <scope>NUCLEOTIDE SEQUENCE</scope>
    <source>
        <strain evidence="2">BC1065</strain>
    </source>
</reference>
<dbReference type="OrthoDB" id="5415522at2759"/>
<evidence type="ECO:0000313" key="2">
    <source>
        <dbReference type="EMBL" id="KAG0255521.1"/>
    </source>
</evidence>
<dbReference type="Proteomes" id="UP000807716">
    <property type="component" value="Unassembled WGS sequence"/>
</dbReference>
<accession>A0A9P6Q006</accession>
<gene>
    <name evidence="2" type="ORF">DFQ27_006207</name>
</gene>
<proteinExistence type="predicted"/>
<evidence type="ECO:0000313" key="3">
    <source>
        <dbReference type="Proteomes" id="UP000807716"/>
    </source>
</evidence>
<name>A0A9P6Q006_9FUNG</name>
<feature type="region of interest" description="Disordered" evidence="1">
    <location>
        <begin position="81"/>
        <end position="103"/>
    </location>
</feature>
<comment type="caution">
    <text evidence="2">The sequence shown here is derived from an EMBL/GenBank/DDBJ whole genome shotgun (WGS) entry which is preliminary data.</text>
</comment>
<protein>
    <submittedName>
        <fullName evidence="2">Uncharacterized protein</fullName>
    </submittedName>
</protein>